<dbReference type="PROSITE" id="PS50016">
    <property type="entry name" value="ZF_PHD_2"/>
    <property type="match status" value="1"/>
</dbReference>
<feature type="compositionally biased region" description="Basic and acidic residues" evidence="6">
    <location>
        <begin position="238"/>
        <end position="250"/>
    </location>
</feature>
<evidence type="ECO:0000313" key="8">
    <source>
        <dbReference type="EMBL" id="EDV19903.1"/>
    </source>
</evidence>
<dbReference type="HOGENOM" id="CLU_020260_1_0_1"/>
<reference evidence="8 9" key="1">
    <citation type="journal article" date="2008" name="Nature">
        <title>The Trichoplax genome and the nature of placozoans.</title>
        <authorList>
            <person name="Srivastava M."/>
            <person name="Begovic E."/>
            <person name="Chapman J."/>
            <person name="Putnam N.H."/>
            <person name="Hellsten U."/>
            <person name="Kawashima T."/>
            <person name="Kuo A."/>
            <person name="Mitros T."/>
            <person name="Salamov A."/>
            <person name="Carpenter M.L."/>
            <person name="Signorovitch A.Y."/>
            <person name="Moreno M.A."/>
            <person name="Kamm K."/>
            <person name="Grimwood J."/>
            <person name="Schmutz J."/>
            <person name="Shapiro H."/>
            <person name="Grigoriev I.V."/>
            <person name="Buss L.W."/>
            <person name="Schierwater B."/>
            <person name="Dellaporta S.L."/>
            <person name="Rokhsar D.S."/>
        </authorList>
    </citation>
    <scope>NUCLEOTIDE SEQUENCE [LARGE SCALE GENOMIC DNA]</scope>
    <source>
        <strain evidence="8 9">Grell-BS-1999</strain>
    </source>
</reference>
<feature type="compositionally biased region" description="Basic residues" evidence="6">
    <location>
        <begin position="369"/>
        <end position="378"/>
    </location>
</feature>
<feature type="compositionally biased region" description="Polar residues" evidence="6">
    <location>
        <begin position="302"/>
        <end position="320"/>
    </location>
</feature>
<dbReference type="InterPro" id="IPR001965">
    <property type="entry name" value="Znf_PHD"/>
</dbReference>
<keyword evidence="3" id="KW-0862">Zinc</keyword>
<keyword evidence="5" id="KW-0175">Coiled coil</keyword>
<keyword evidence="1" id="KW-0479">Metal-binding</keyword>
<dbReference type="CDD" id="cd15523">
    <property type="entry name" value="PHD_PHF21A"/>
    <property type="match status" value="1"/>
</dbReference>
<accession>B3SBK2</accession>
<feature type="compositionally biased region" description="Polar residues" evidence="6">
    <location>
        <begin position="219"/>
        <end position="237"/>
    </location>
</feature>
<organism evidence="8 9">
    <name type="scientific">Trichoplax adhaerens</name>
    <name type="common">Trichoplax reptans</name>
    <dbReference type="NCBI Taxonomy" id="10228"/>
    <lineage>
        <taxon>Eukaryota</taxon>
        <taxon>Metazoa</taxon>
        <taxon>Placozoa</taxon>
        <taxon>Uniplacotomia</taxon>
        <taxon>Trichoplacea</taxon>
        <taxon>Trichoplacidae</taxon>
        <taxon>Trichoplax</taxon>
    </lineage>
</organism>
<dbReference type="PANTHER" id="PTHR24102">
    <property type="entry name" value="PHD FINGER PROTEIN"/>
    <property type="match status" value="1"/>
</dbReference>
<feature type="domain" description="PHD-type" evidence="7">
    <location>
        <begin position="394"/>
        <end position="441"/>
    </location>
</feature>
<dbReference type="InterPro" id="IPR019786">
    <property type="entry name" value="Zinc_finger_PHD-type_CS"/>
</dbReference>
<evidence type="ECO:0000256" key="5">
    <source>
        <dbReference type="SAM" id="Coils"/>
    </source>
</evidence>
<evidence type="ECO:0000256" key="2">
    <source>
        <dbReference type="ARBA" id="ARBA00022771"/>
    </source>
</evidence>
<evidence type="ECO:0000259" key="7">
    <source>
        <dbReference type="PROSITE" id="PS50016"/>
    </source>
</evidence>
<dbReference type="Pfam" id="PF00628">
    <property type="entry name" value="PHD"/>
    <property type="match status" value="1"/>
</dbReference>
<keyword evidence="9" id="KW-1185">Reference proteome</keyword>
<dbReference type="GeneID" id="6758828"/>
<dbReference type="InterPro" id="IPR013083">
    <property type="entry name" value="Znf_RING/FYVE/PHD"/>
</dbReference>
<dbReference type="OrthoDB" id="336088at2759"/>
<evidence type="ECO:0000256" key="1">
    <source>
        <dbReference type="ARBA" id="ARBA00022723"/>
    </source>
</evidence>
<evidence type="ECO:0000256" key="4">
    <source>
        <dbReference type="PROSITE-ProRule" id="PRU00146"/>
    </source>
</evidence>
<dbReference type="Proteomes" id="UP000009022">
    <property type="component" value="Unassembled WGS sequence"/>
</dbReference>
<dbReference type="STRING" id="10228.B3SBK2"/>
<dbReference type="RefSeq" id="XP_002117645.1">
    <property type="nucleotide sequence ID" value="XM_002117609.1"/>
</dbReference>
<feature type="region of interest" description="Disordered" evidence="6">
    <location>
        <begin position="291"/>
        <end position="388"/>
    </location>
</feature>
<dbReference type="SUPFAM" id="SSF57903">
    <property type="entry name" value="FYVE/PHD zinc finger"/>
    <property type="match status" value="1"/>
</dbReference>
<dbReference type="InterPro" id="IPR019787">
    <property type="entry name" value="Znf_PHD-finger"/>
</dbReference>
<evidence type="ECO:0000256" key="3">
    <source>
        <dbReference type="ARBA" id="ARBA00022833"/>
    </source>
</evidence>
<dbReference type="EMBL" id="DS985265">
    <property type="protein sequence ID" value="EDV19903.1"/>
    <property type="molecule type" value="Genomic_DNA"/>
</dbReference>
<dbReference type="InParanoid" id="B3SBK2"/>
<feature type="coiled-coil region" evidence="5">
    <location>
        <begin position="3"/>
        <end position="30"/>
    </location>
</feature>
<feature type="compositionally biased region" description="Polar residues" evidence="6">
    <location>
        <begin position="335"/>
        <end position="368"/>
    </location>
</feature>
<dbReference type="KEGG" id="tad:TRIADDRAFT_61645"/>
<dbReference type="SMART" id="SM00249">
    <property type="entry name" value="PHD"/>
    <property type="match status" value="1"/>
</dbReference>
<proteinExistence type="predicted"/>
<feature type="coiled-coil region" evidence="5">
    <location>
        <begin position="463"/>
        <end position="504"/>
    </location>
</feature>
<dbReference type="GO" id="GO:0008270">
    <property type="term" value="F:zinc ion binding"/>
    <property type="evidence" value="ECO:0007669"/>
    <property type="project" value="UniProtKB-KW"/>
</dbReference>
<dbReference type="eggNOG" id="KOG0383">
    <property type="taxonomic scope" value="Eukaryota"/>
</dbReference>
<evidence type="ECO:0000313" key="9">
    <source>
        <dbReference type="Proteomes" id="UP000009022"/>
    </source>
</evidence>
<dbReference type="FunCoup" id="B3SBK2">
    <property type="interactions" value="199"/>
</dbReference>
<dbReference type="PROSITE" id="PS01359">
    <property type="entry name" value="ZF_PHD_1"/>
    <property type="match status" value="1"/>
</dbReference>
<dbReference type="AlphaFoldDB" id="B3SBK2"/>
<name>B3SBK2_TRIAD</name>
<dbReference type="CTD" id="6758828"/>
<dbReference type="InterPro" id="IPR011011">
    <property type="entry name" value="Znf_FYVE_PHD"/>
</dbReference>
<sequence length="533" mass="60437">MNVDAIQSQLRHLIQKHKALIERKKNDQENEMLDREIFKIREEISTLSSKQRSVLENLRKEIKQPNITQHISAKLISKAHSTSKSLIGYTTENHLLSKRRITDLRRNVHYTNDQDVQQMPHAAQNNLITSVNSVQKVIPAMPKLISTPRRIHDDDCRNQTLSLNGGNVPSAFMVTNKDAMKSANTMRAKIINDSDTNNGADGRGISSVGIVTNSLRQNSSPLMRSTNSLHGFTNNESSRLDRNYSERDTNYENESSRNFVRLNEEKHSVAKLQYMAKLGLILPENAREIERKRDERKRRSKTQGLSSSQEAYQKGQQGISSGIPLKRGRGRPPKISTSRPPISPNEISSSVPLSPQALNSINKINTSHRAQRGRPRKRPLPDEDSSDEEVNEQDDVCCVCNKGGELLICDTCNSVYHLRCLDPPLSSIPDGMWMCPDCHAKGDNISDEWPGILVVVHSYLKYKAATEVEKNKINMNIHRLKEKIQRLEDEAVILSNEVVNKVNTTTDLKKRCRKLESNYQNLYGIIQDLKGRL</sequence>
<keyword evidence="2 4" id="KW-0863">Zinc-finger</keyword>
<dbReference type="Gene3D" id="3.30.40.10">
    <property type="entry name" value="Zinc/RING finger domain, C3HC4 (zinc finger)"/>
    <property type="match status" value="1"/>
</dbReference>
<dbReference type="PANTHER" id="PTHR24102:SF28">
    <property type="entry name" value="PHD-TYPE DOMAIN-CONTAINING PROTEIN"/>
    <property type="match status" value="1"/>
</dbReference>
<protein>
    <recommendedName>
        <fullName evidence="7">PHD-type domain-containing protein</fullName>
    </recommendedName>
</protein>
<gene>
    <name evidence="8" type="ORF">TRIADDRAFT_61645</name>
</gene>
<dbReference type="PhylomeDB" id="B3SBK2"/>
<evidence type="ECO:0000256" key="6">
    <source>
        <dbReference type="SAM" id="MobiDB-lite"/>
    </source>
</evidence>
<feature type="region of interest" description="Disordered" evidence="6">
    <location>
        <begin position="219"/>
        <end position="254"/>
    </location>
</feature>